<feature type="active site" description="Proton acceptor" evidence="7">
    <location>
        <position position="93"/>
    </location>
</feature>
<evidence type="ECO:0000313" key="12">
    <source>
        <dbReference type="Proteomes" id="UP000613208"/>
    </source>
</evidence>
<evidence type="ECO:0000256" key="8">
    <source>
        <dbReference type="PIRSR" id="PIRSR618044-2"/>
    </source>
</evidence>
<dbReference type="Pfam" id="PF00768">
    <property type="entry name" value="Peptidase_S11"/>
    <property type="match status" value="1"/>
</dbReference>
<dbReference type="InterPro" id="IPR001967">
    <property type="entry name" value="Peptidase_S11_N"/>
</dbReference>
<keyword evidence="5" id="KW-0573">Peptidoglycan synthesis</keyword>
<dbReference type="GO" id="GO:0006508">
    <property type="term" value="P:proteolysis"/>
    <property type="evidence" value="ECO:0007669"/>
    <property type="project" value="InterPro"/>
</dbReference>
<organism evidence="11 12">
    <name type="scientific">Anaerostipes butyraticus</name>
    <dbReference type="NCBI Taxonomy" id="645466"/>
    <lineage>
        <taxon>Bacteria</taxon>
        <taxon>Bacillati</taxon>
        <taxon>Bacillota</taxon>
        <taxon>Clostridia</taxon>
        <taxon>Lachnospirales</taxon>
        <taxon>Lachnospiraceae</taxon>
        <taxon>Anaerostipes</taxon>
    </lineage>
</organism>
<keyword evidence="2" id="KW-0732">Signal</keyword>
<feature type="binding site" evidence="8">
    <location>
        <position position="263"/>
    </location>
    <ligand>
        <name>substrate</name>
    </ligand>
</feature>
<evidence type="ECO:0000256" key="6">
    <source>
        <dbReference type="ARBA" id="ARBA00023316"/>
    </source>
</evidence>
<evidence type="ECO:0000256" key="5">
    <source>
        <dbReference type="ARBA" id="ARBA00022984"/>
    </source>
</evidence>
<dbReference type="PRINTS" id="PR00725">
    <property type="entry name" value="DADACBPTASE1"/>
</dbReference>
<evidence type="ECO:0000313" key="11">
    <source>
        <dbReference type="EMBL" id="GFO85549.1"/>
    </source>
</evidence>
<feature type="active site" description="Acyl-ester intermediate" evidence="7">
    <location>
        <position position="90"/>
    </location>
</feature>
<evidence type="ECO:0000256" key="4">
    <source>
        <dbReference type="ARBA" id="ARBA00022960"/>
    </source>
</evidence>
<evidence type="ECO:0000256" key="7">
    <source>
        <dbReference type="PIRSR" id="PIRSR618044-1"/>
    </source>
</evidence>
<dbReference type="GO" id="GO:0009002">
    <property type="term" value="F:serine-type D-Ala-D-Ala carboxypeptidase activity"/>
    <property type="evidence" value="ECO:0007669"/>
    <property type="project" value="InterPro"/>
</dbReference>
<sequence>MIFLPGCSLADRVVNLDPSYDTHFEKNKFEIKDKVLTSRWETRASQAAVVSKEDTQKTEYDNAKEVLLVNNETNEMVVSQNIFDRTYPASTTKIMTALLVLENLDLDTEVTIKHDITFDDSAAVAMHLKKGDKITVESLLNGLIVMSANDAAVALAEAVAGSEDKFVDMMNERAKELGATGTHFANPHGLHEEDHYTTAYDLYLIFKEVVKHNEYFDIASKASSYIEYKNASGNLQAYDMSSTDEYLTGEYALPNQISLVGGKTGTTTEAGACLVLLTENKDGDDYISIVLKADNHPALYKTMNQVISKENK</sequence>
<evidence type="ECO:0000256" key="1">
    <source>
        <dbReference type="ARBA" id="ARBA00007164"/>
    </source>
</evidence>
<dbReference type="GO" id="GO:0071555">
    <property type="term" value="P:cell wall organization"/>
    <property type="evidence" value="ECO:0007669"/>
    <property type="project" value="UniProtKB-KW"/>
</dbReference>
<protein>
    <recommendedName>
        <fullName evidence="10">Peptidase S11 D-alanyl-D-alanine carboxypeptidase A N-terminal domain-containing protein</fullName>
    </recommendedName>
</protein>
<dbReference type="InterPro" id="IPR012338">
    <property type="entry name" value="Beta-lactam/transpept-like"/>
</dbReference>
<reference evidence="11" key="1">
    <citation type="submission" date="2020-06" db="EMBL/GenBank/DDBJ databases">
        <title>Characterization of fructooligosaccharide metabolism and fructooligosaccharide-degrading enzymes in human commensal butyrate producers.</title>
        <authorList>
            <person name="Tanno H."/>
            <person name="Fujii T."/>
            <person name="Hirano K."/>
            <person name="Maeno S."/>
            <person name="Tonozuka T."/>
            <person name="Sakamoto M."/>
            <person name="Ohkuma M."/>
            <person name="Tochio T."/>
            <person name="Endo A."/>
        </authorList>
    </citation>
    <scope>NUCLEOTIDE SEQUENCE</scope>
    <source>
        <strain evidence="11">JCM 17466</strain>
    </source>
</reference>
<keyword evidence="4" id="KW-0133">Cell shape</keyword>
<comment type="caution">
    <text evidence="11">The sequence shown here is derived from an EMBL/GenBank/DDBJ whole genome shotgun (WGS) entry which is preliminary data.</text>
</comment>
<dbReference type="PANTHER" id="PTHR21581:SF6">
    <property type="entry name" value="TRAFFICKING PROTEIN PARTICLE COMPLEX SUBUNIT 12"/>
    <property type="match status" value="1"/>
</dbReference>
<dbReference type="Proteomes" id="UP000613208">
    <property type="component" value="Unassembled WGS sequence"/>
</dbReference>
<dbReference type="InterPro" id="IPR018044">
    <property type="entry name" value="Peptidase_S11"/>
</dbReference>
<dbReference type="Gene3D" id="3.40.710.10">
    <property type="entry name" value="DD-peptidase/beta-lactamase superfamily"/>
    <property type="match status" value="1"/>
</dbReference>
<dbReference type="AlphaFoldDB" id="A0A916Q6Y8"/>
<dbReference type="SUPFAM" id="SSF56601">
    <property type="entry name" value="beta-lactamase/transpeptidase-like"/>
    <property type="match status" value="1"/>
</dbReference>
<accession>A0A916Q6Y8</accession>
<keyword evidence="12" id="KW-1185">Reference proteome</keyword>
<evidence type="ECO:0000256" key="2">
    <source>
        <dbReference type="ARBA" id="ARBA00022729"/>
    </source>
</evidence>
<gene>
    <name evidence="11" type="ORF">ANBU17_18960</name>
</gene>
<dbReference type="PANTHER" id="PTHR21581">
    <property type="entry name" value="D-ALANYL-D-ALANINE CARBOXYPEPTIDASE"/>
    <property type="match status" value="1"/>
</dbReference>
<dbReference type="GO" id="GO:0008360">
    <property type="term" value="P:regulation of cell shape"/>
    <property type="evidence" value="ECO:0007669"/>
    <property type="project" value="UniProtKB-KW"/>
</dbReference>
<dbReference type="GO" id="GO:0009252">
    <property type="term" value="P:peptidoglycan biosynthetic process"/>
    <property type="evidence" value="ECO:0007669"/>
    <property type="project" value="UniProtKB-KW"/>
</dbReference>
<proteinExistence type="inferred from homology"/>
<keyword evidence="3" id="KW-0378">Hydrolase</keyword>
<keyword evidence="6" id="KW-0961">Cell wall biogenesis/degradation</keyword>
<feature type="active site" evidence="7">
    <location>
        <position position="147"/>
    </location>
</feature>
<evidence type="ECO:0000259" key="10">
    <source>
        <dbReference type="Pfam" id="PF00768"/>
    </source>
</evidence>
<comment type="similarity">
    <text evidence="1 9">Belongs to the peptidase S11 family.</text>
</comment>
<evidence type="ECO:0000256" key="9">
    <source>
        <dbReference type="RuleBase" id="RU004016"/>
    </source>
</evidence>
<evidence type="ECO:0000256" key="3">
    <source>
        <dbReference type="ARBA" id="ARBA00022801"/>
    </source>
</evidence>
<dbReference type="EMBL" id="BLYI01000043">
    <property type="protein sequence ID" value="GFO85549.1"/>
    <property type="molecule type" value="Genomic_DNA"/>
</dbReference>
<name>A0A916Q6Y8_9FIRM</name>
<feature type="domain" description="Peptidase S11 D-alanyl-D-alanine carboxypeptidase A N-terminal" evidence="10">
    <location>
        <begin position="61"/>
        <end position="294"/>
    </location>
</feature>